<evidence type="ECO:0000256" key="4">
    <source>
        <dbReference type="ARBA" id="ARBA00022679"/>
    </source>
</evidence>
<keyword evidence="5" id="KW-0812">Transmembrane</keyword>
<organism evidence="15">
    <name type="scientific">Klebsiella pneumoniae</name>
    <dbReference type="NCBI Taxonomy" id="573"/>
    <lineage>
        <taxon>Bacteria</taxon>
        <taxon>Pseudomonadati</taxon>
        <taxon>Pseudomonadota</taxon>
        <taxon>Gammaproteobacteria</taxon>
        <taxon>Enterobacterales</taxon>
        <taxon>Enterobacteriaceae</taxon>
        <taxon>Klebsiella/Raoultella group</taxon>
        <taxon>Klebsiella</taxon>
        <taxon>Klebsiella pneumoniae complex</taxon>
    </lineage>
</organism>
<dbReference type="GO" id="GO:0016020">
    <property type="term" value="C:membrane"/>
    <property type="evidence" value="ECO:0007669"/>
    <property type="project" value="InterPro"/>
</dbReference>
<dbReference type="PANTHER" id="PTHR46025">
    <property type="entry name" value="XYLOSYLTRANSFERASE OXT"/>
    <property type="match status" value="1"/>
</dbReference>
<evidence type="ECO:0000256" key="11">
    <source>
        <dbReference type="ARBA" id="ARBA00023136"/>
    </source>
</evidence>
<keyword evidence="10" id="KW-0333">Golgi apparatus</keyword>
<evidence type="ECO:0000256" key="9">
    <source>
        <dbReference type="ARBA" id="ARBA00022989"/>
    </source>
</evidence>
<dbReference type="Pfam" id="PF02485">
    <property type="entry name" value="Branch"/>
    <property type="match status" value="1"/>
</dbReference>
<evidence type="ECO:0000256" key="12">
    <source>
        <dbReference type="ARBA" id="ARBA00023157"/>
    </source>
</evidence>
<dbReference type="GO" id="GO:0050650">
    <property type="term" value="P:chondroitin sulfate proteoglycan biosynthetic process"/>
    <property type="evidence" value="ECO:0007669"/>
    <property type="project" value="TreeGrafter"/>
</dbReference>
<evidence type="ECO:0000256" key="14">
    <source>
        <dbReference type="ARBA" id="ARBA00042865"/>
    </source>
</evidence>
<reference evidence="16" key="4">
    <citation type="submission" date="2013-03" db="EMBL/GenBank/DDBJ databases">
        <authorList>
            <person name="Hsu C."/>
            <person name="Wang J.T."/>
        </authorList>
    </citation>
    <scope>NUCLEOTIDE SEQUENCE</scope>
    <source>
        <strain evidence="16">NTUH-K1790N</strain>
    </source>
</reference>
<name>C9K191_KLEPN</name>
<dbReference type="AlphaFoldDB" id="C9K191"/>
<dbReference type="EMBL" id="AB795939">
    <property type="protein sequence ID" value="BAN78347.1"/>
    <property type="molecule type" value="Genomic_DNA"/>
</dbReference>
<comment type="subcellular location">
    <subcellularLocation>
        <location evidence="2">Endoplasmic reticulum membrane</location>
        <topology evidence="2">Single-pass type II membrane protein</topology>
    </subcellularLocation>
    <subcellularLocation>
        <location evidence="1">Golgi apparatus membrane</location>
        <topology evidence="1">Single-pass type II membrane protein</topology>
    </subcellularLocation>
</comment>
<keyword evidence="7" id="KW-0256">Endoplasmic reticulum</keyword>
<keyword evidence="4 16" id="KW-0808">Transferase</keyword>
<reference evidence="15" key="1">
    <citation type="submission" date="2007-12" db="EMBL/GenBank/DDBJ databases">
        <authorList>
            <person name="Wu K.M."/>
            <person name="Shu H.Y."/>
            <person name="Tsai S.F."/>
        </authorList>
    </citation>
    <scope>NUCLEOTIDE SEQUENCE</scope>
    <source>
        <strain evidence="15">NK29</strain>
    </source>
</reference>
<protein>
    <recommendedName>
        <fullName evidence="14">Peptide O-xylosyltransferase</fullName>
    </recommendedName>
</protein>
<evidence type="ECO:0000256" key="13">
    <source>
        <dbReference type="ARBA" id="ARBA00023180"/>
    </source>
</evidence>
<dbReference type="InterPro" id="IPR003406">
    <property type="entry name" value="Glyco_trans_14"/>
</dbReference>
<dbReference type="GO" id="GO:0030158">
    <property type="term" value="F:protein xylosyltransferase activity"/>
    <property type="evidence" value="ECO:0007669"/>
    <property type="project" value="InterPro"/>
</dbReference>
<keyword evidence="6" id="KW-0479">Metal-binding</keyword>
<reference evidence="15" key="2">
    <citation type="journal article" date="2009" name="Microbiology">
        <title>Genetic diversity of capsular polysaccharide biosynthesis in Klebsiella pneumoniae clinical isolates.</title>
        <authorList>
            <person name="Shu H.-Y."/>
            <person name="Fung C.-P."/>
            <person name="Liu Y.-M."/>
            <person name="Wu K.-M."/>
            <person name="Chen Y.-T."/>
            <person name="Li L.-H."/>
            <person name="Liu T.-T."/>
            <person name="Kirby R."/>
            <person name="Tsai S.-F."/>
        </authorList>
    </citation>
    <scope>NUCLEOTIDE SEQUENCE</scope>
    <source>
        <strain evidence="15">NK29</strain>
    </source>
</reference>
<evidence type="ECO:0000313" key="16">
    <source>
        <dbReference type="EMBL" id="BAN78347.1"/>
    </source>
</evidence>
<keyword evidence="13" id="KW-0325">Glycoprotein</keyword>
<evidence type="ECO:0000256" key="10">
    <source>
        <dbReference type="ARBA" id="ARBA00023034"/>
    </source>
</evidence>
<evidence type="ECO:0000256" key="3">
    <source>
        <dbReference type="ARBA" id="ARBA00022676"/>
    </source>
</evidence>
<reference evidence="16" key="3">
    <citation type="journal article" date="2013" name="PLoS ONE">
        <title>Isolation of a Bacteriophage Specific for a New Capsular Type of Klebsiella pneumoniae and Characterization of Its Polysaccharide Depolymerase.</title>
        <authorList>
            <person name="Hsu C.R."/>
            <person name="Lin T.L."/>
            <person name="Pan Y.J."/>
            <person name="Hsieh P.F."/>
            <person name="Wang J.T."/>
        </authorList>
    </citation>
    <scope>NUCLEOTIDE SEQUENCE</scope>
    <source>
        <strain evidence="16">NTUH-K1790N</strain>
    </source>
</reference>
<dbReference type="PANTHER" id="PTHR46025:SF3">
    <property type="entry name" value="XYLOSYLTRANSFERASE OXT"/>
    <property type="match status" value="1"/>
</dbReference>
<dbReference type="GO" id="GO:0046872">
    <property type="term" value="F:metal ion binding"/>
    <property type="evidence" value="ECO:0007669"/>
    <property type="project" value="UniProtKB-KW"/>
</dbReference>
<dbReference type="InterPro" id="IPR043538">
    <property type="entry name" value="XYLT"/>
</dbReference>
<evidence type="ECO:0000256" key="7">
    <source>
        <dbReference type="ARBA" id="ARBA00022824"/>
    </source>
</evidence>
<keyword evidence="9" id="KW-1133">Transmembrane helix</keyword>
<evidence type="ECO:0000256" key="2">
    <source>
        <dbReference type="ARBA" id="ARBA00004648"/>
    </source>
</evidence>
<dbReference type="CAZy" id="GT14">
    <property type="family name" value="Glycosyltransferase Family 14"/>
</dbReference>
<keyword evidence="3" id="KW-0328">Glycosyltransferase</keyword>
<keyword evidence="8" id="KW-0735">Signal-anchor</keyword>
<accession>C9K191</accession>
<dbReference type="GO" id="GO:0015012">
    <property type="term" value="P:heparan sulfate proteoglycan biosynthetic process"/>
    <property type="evidence" value="ECO:0007669"/>
    <property type="project" value="TreeGrafter"/>
</dbReference>
<sequence length="313" mass="37183">MLTFLVFRNTGCLMKKIYMIVSHKVTKAMRWTIDYLSSFEENIILIHYDKKSNINDVTNFAKNYKNVYVLEERVDVQWATFSQVIATIKLLEYASKFDYEYAFLISGDDVPVVANKDVNQFLQQNYGKEFIHYQDERNNFVNPIKRIAINYPSIYFVRNPSVSVKVLRKLLYPLLPILFSNKKVHLLKEKNILKNYYKGTNWFTITKKTAEWILDYINKNIIVMDSFKYSIYIDEVFFHSILMLKPDLNLYDDKSKINNALRYTDWTTGPQYPRLLDSSDLEKINNTFCFFARKINDSIDCQEFSSFKKLVLK</sequence>
<dbReference type="EMBL" id="AB371290">
    <property type="protein sequence ID" value="BAI43729.1"/>
    <property type="molecule type" value="Genomic_DNA"/>
</dbReference>
<keyword evidence="12" id="KW-1015">Disulfide bond</keyword>
<evidence type="ECO:0000313" key="15">
    <source>
        <dbReference type="EMBL" id="BAI43729.1"/>
    </source>
</evidence>
<evidence type="ECO:0000256" key="1">
    <source>
        <dbReference type="ARBA" id="ARBA00004323"/>
    </source>
</evidence>
<proteinExistence type="predicted"/>
<keyword evidence="11" id="KW-0472">Membrane</keyword>
<evidence type="ECO:0000256" key="5">
    <source>
        <dbReference type="ARBA" id="ARBA00022692"/>
    </source>
</evidence>
<evidence type="ECO:0000256" key="8">
    <source>
        <dbReference type="ARBA" id="ARBA00022968"/>
    </source>
</evidence>
<evidence type="ECO:0000256" key="6">
    <source>
        <dbReference type="ARBA" id="ARBA00022723"/>
    </source>
</evidence>